<organism evidence="2 3">
    <name type="scientific">Elongatibacter sediminis</name>
    <dbReference type="NCBI Taxonomy" id="3119006"/>
    <lineage>
        <taxon>Bacteria</taxon>
        <taxon>Pseudomonadati</taxon>
        <taxon>Pseudomonadota</taxon>
        <taxon>Gammaproteobacteria</taxon>
        <taxon>Chromatiales</taxon>
        <taxon>Wenzhouxiangellaceae</taxon>
        <taxon>Elongatibacter</taxon>
    </lineage>
</organism>
<comment type="caution">
    <text evidence="2">The sequence shown here is derived from an EMBL/GenBank/DDBJ whole genome shotgun (WGS) entry which is preliminary data.</text>
</comment>
<feature type="signal peptide" evidence="1">
    <location>
        <begin position="1"/>
        <end position="25"/>
    </location>
</feature>
<feature type="chain" id="PRO_5043679065" evidence="1">
    <location>
        <begin position="26"/>
        <end position="407"/>
    </location>
</feature>
<gene>
    <name evidence="2" type="ORF">V3330_18745</name>
</gene>
<proteinExistence type="predicted"/>
<name>A0AAW9RL01_9GAMM</name>
<keyword evidence="1" id="KW-0732">Signal</keyword>
<evidence type="ECO:0000256" key="1">
    <source>
        <dbReference type="SAM" id="SignalP"/>
    </source>
</evidence>
<dbReference type="RefSeq" id="WP_354697001.1">
    <property type="nucleotide sequence ID" value="NZ_JAZHOG010000017.1"/>
</dbReference>
<sequence length="407" mass="44100">MKRFAIVVGMMVIVTGGLFSSPAHAVDVLTSGEDTFLVIDVDGDGPDEEQDCRFLVELSGSRYTATPVQSPVTLRACTGNLMLDLAAEGQDSSSDWAELNMSASGVQAAQGDPGFPTLSGILGSSYEVEIIDESGSPDGRPFDVNWIRFEDPPGGDNVKSEMFICENGGPVLAMEVLDDLLTVHLPFVPWPTANSPTHYSIKSVPWERADPNLGTFVNHDVYLPVNAGHFTVANENSSGNPFIDIDMNSLTSCSSLTNLDPPAFQINSAISDSWYLPTTAGQGFFIIVWEDRKTVFMGWYTYDTERPPEDATAVVGEPGHRWLVAVGPYDGDTATLDVFNASGMVFDSTTPPVMEDQLEGASIVIRWSNCRQATLIYNIPTLGLMGEIHIERIVDDNVPACEAQQES</sequence>
<dbReference type="EMBL" id="JAZHOG010000017">
    <property type="protein sequence ID" value="MEJ8569674.1"/>
    <property type="molecule type" value="Genomic_DNA"/>
</dbReference>
<reference evidence="2 3" key="1">
    <citation type="submission" date="2024-02" db="EMBL/GenBank/DDBJ databases">
        <title>A novel Wenzhouxiangellaceae bacterium, isolated from coastal sediments.</title>
        <authorList>
            <person name="Du Z.-J."/>
            <person name="Ye Y.-Q."/>
            <person name="Zhang X.-Y."/>
        </authorList>
    </citation>
    <scope>NUCLEOTIDE SEQUENCE [LARGE SCALE GENOMIC DNA]</scope>
    <source>
        <strain evidence="2 3">CH-27</strain>
    </source>
</reference>
<keyword evidence="3" id="KW-1185">Reference proteome</keyword>
<evidence type="ECO:0000313" key="2">
    <source>
        <dbReference type="EMBL" id="MEJ8569674.1"/>
    </source>
</evidence>
<accession>A0AAW9RL01</accession>
<protein>
    <submittedName>
        <fullName evidence="2">Uncharacterized protein</fullName>
    </submittedName>
</protein>
<dbReference type="Proteomes" id="UP001359886">
    <property type="component" value="Unassembled WGS sequence"/>
</dbReference>
<dbReference type="AlphaFoldDB" id="A0AAW9RL01"/>
<evidence type="ECO:0000313" key="3">
    <source>
        <dbReference type="Proteomes" id="UP001359886"/>
    </source>
</evidence>